<keyword evidence="7" id="KW-1185">Reference proteome</keyword>
<keyword evidence="4" id="KW-0804">Transcription</keyword>
<keyword evidence="3" id="KW-0731">Sigma factor</keyword>
<dbReference type="GO" id="GO:0006352">
    <property type="term" value="P:DNA-templated transcription initiation"/>
    <property type="evidence" value="ECO:0007669"/>
    <property type="project" value="InterPro"/>
</dbReference>
<feature type="domain" description="RNA polymerase sigma factor 70 region 4 type 2" evidence="5">
    <location>
        <begin position="106"/>
        <end position="155"/>
    </location>
</feature>
<accession>A0A1M5Z6Y0</accession>
<reference evidence="6 7" key="1">
    <citation type="submission" date="2016-11" db="EMBL/GenBank/DDBJ databases">
        <authorList>
            <person name="Jaros S."/>
            <person name="Januszkiewicz K."/>
            <person name="Wedrychowicz H."/>
        </authorList>
    </citation>
    <scope>NUCLEOTIDE SEQUENCE [LARGE SCALE GENOMIC DNA]</scope>
    <source>
        <strain evidence="6 7">CGMCC 1.10190</strain>
    </source>
</reference>
<dbReference type="InterPro" id="IPR036388">
    <property type="entry name" value="WH-like_DNA-bd_sf"/>
</dbReference>
<dbReference type="AlphaFoldDB" id="A0A1M5Z6Y0"/>
<evidence type="ECO:0000256" key="2">
    <source>
        <dbReference type="ARBA" id="ARBA00023015"/>
    </source>
</evidence>
<dbReference type="GO" id="GO:0016987">
    <property type="term" value="F:sigma factor activity"/>
    <property type="evidence" value="ECO:0007669"/>
    <property type="project" value="UniProtKB-KW"/>
</dbReference>
<name>A0A1M5Z6Y0_9BURK</name>
<dbReference type="InterPro" id="IPR039425">
    <property type="entry name" value="RNA_pol_sigma-70-like"/>
</dbReference>
<evidence type="ECO:0000259" key="5">
    <source>
        <dbReference type="Pfam" id="PF08281"/>
    </source>
</evidence>
<dbReference type="GO" id="GO:0003677">
    <property type="term" value="F:DNA binding"/>
    <property type="evidence" value="ECO:0007669"/>
    <property type="project" value="InterPro"/>
</dbReference>
<proteinExistence type="inferred from homology"/>
<evidence type="ECO:0000256" key="1">
    <source>
        <dbReference type="ARBA" id="ARBA00010641"/>
    </source>
</evidence>
<dbReference type="InterPro" id="IPR013325">
    <property type="entry name" value="RNA_pol_sigma_r2"/>
</dbReference>
<gene>
    <name evidence="6" type="ORF">SAMN04488135_112166</name>
</gene>
<dbReference type="PANTHER" id="PTHR43133:SF63">
    <property type="entry name" value="RNA POLYMERASE SIGMA FACTOR FECI-RELATED"/>
    <property type="match status" value="1"/>
</dbReference>
<dbReference type="SUPFAM" id="SSF88659">
    <property type="entry name" value="Sigma3 and sigma4 domains of RNA polymerase sigma factors"/>
    <property type="match status" value="1"/>
</dbReference>
<sequence>MSRRPPPDKGWLAHYRGLIGAWTQRQTTPPDAQDAAHDAVVGILKNNSAGILDQGAYLFRASQNRLYGEIRRQARHEIVSLDSLAEADHPQLHDHDAAIRVSQLALALEKALSELPLKCRQVFLWNKIEGYTQEEIAKKMGLSQSMVEKYMKRALCHVHDRLQDYAPD</sequence>
<dbReference type="RefSeq" id="WP_073106559.1">
    <property type="nucleotide sequence ID" value="NZ_FQXE01000012.1"/>
</dbReference>
<dbReference type="SUPFAM" id="SSF88946">
    <property type="entry name" value="Sigma2 domain of RNA polymerase sigma factors"/>
    <property type="match status" value="1"/>
</dbReference>
<evidence type="ECO:0000313" key="7">
    <source>
        <dbReference type="Proteomes" id="UP000184226"/>
    </source>
</evidence>
<evidence type="ECO:0000313" key="6">
    <source>
        <dbReference type="EMBL" id="SHI19848.1"/>
    </source>
</evidence>
<dbReference type="InterPro" id="IPR014284">
    <property type="entry name" value="RNA_pol_sigma-70_dom"/>
</dbReference>
<organism evidence="6 7">
    <name type="scientific">Pollutimonas bauzanensis</name>
    <dbReference type="NCBI Taxonomy" id="658167"/>
    <lineage>
        <taxon>Bacteria</taxon>
        <taxon>Pseudomonadati</taxon>
        <taxon>Pseudomonadota</taxon>
        <taxon>Betaproteobacteria</taxon>
        <taxon>Burkholderiales</taxon>
        <taxon>Alcaligenaceae</taxon>
        <taxon>Pollutimonas</taxon>
    </lineage>
</organism>
<dbReference type="STRING" id="658167.SAMN04488135_112166"/>
<dbReference type="Gene3D" id="1.10.10.10">
    <property type="entry name" value="Winged helix-like DNA-binding domain superfamily/Winged helix DNA-binding domain"/>
    <property type="match status" value="1"/>
</dbReference>
<dbReference type="NCBIfam" id="TIGR02937">
    <property type="entry name" value="sigma70-ECF"/>
    <property type="match status" value="1"/>
</dbReference>
<dbReference type="EMBL" id="FQXE01000012">
    <property type="protein sequence ID" value="SHI19848.1"/>
    <property type="molecule type" value="Genomic_DNA"/>
</dbReference>
<dbReference type="CDD" id="cd06171">
    <property type="entry name" value="Sigma70_r4"/>
    <property type="match status" value="1"/>
</dbReference>
<dbReference type="Proteomes" id="UP000184226">
    <property type="component" value="Unassembled WGS sequence"/>
</dbReference>
<evidence type="ECO:0000256" key="4">
    <source>
        <dbReference type="ARBA" id="ARBA00023163"/>
    </source>
</evidence>
<evidence type="ECO:0000256" key="3">
    <source>
        <dbReference type="ARBA" id="ARBA00023082"/>
    </source>
</evidence>
<keyword evidence="2" id="KW-0805">Transcription regulation</keyword>
<protein>
    <submittedName>
        <fullName evidence="6">RNA polymerase sigma-70 factor, ECF subfamily</fullName>
    </submittedName>
</protein>
<dbReference type="OrthoDB" id="192021at2"/>
<dbReference type="Pfam" id="PF08281">
    <property type="entry name" value="Sigma70_r4_2"/>
    <property type="match status" value="1"/>
</dbReference>
<dbReference type="InterPro" id="IPR013249">
    <property type="entry name" value="RNA_pol_sigma70_r4_t2"/>
</dbReference>
<comment type="similarity">
    <text evidence="1">Belongs to the sigma-70 factor family. ECF subfamily.</text>
</comment>
<dbReference type="PANTHER" id="PTHR43133">
    <property type="entry name" value="RNA POLYMERASE ECF-TYPE SIGMA FACTO"/>
    <property type="match status" value="1"/>
</dbReference>
<dbReference type="InterPro" id="IPR013324">
    <property type="entry name" value="RNA_pol_sigma_r3/r4-like"/>
</dbReference>